<keyword evidence="2" id="KW-0812">Transmembrane</keyword>
<dbReference type="WBParaSite" id="jg17548">
    <property type="protein sequence ID" value="jg17548"/>
    <property type="gene ID" value="jg17548"/>
</dbReference>
<keyword evidence="3" id="KW-1185">Reference proteome</keyword>
<name>A0A915DBQ0_9BILA</name>
<dbReference type="Proteomes" id="UP000887574">
    <property type="component" value="Unplaced"/>
</dbReference>
<feature type="transmembrane region" description="Helical" evidence="2">
    <location>
        <begin position="6"/>
        <end position="28"/>
    </location>
</feature>
<evidence type="ECO:0000256" key="2">
    <source>
        <dbReference type="SAM" id="Phobius"/>
    </source>
</evidence>
<keyword evidence="2" id="KW-0472">Membrane</keyword>
<feature type="region of interest" description="Disordered" evidence="1">
    <location>
        <begin position="33"/>
        <end position="67"/>
    </location>
</feature>
<evidence type="ECO:0000256" key="1">
    <source>
        <dbReference type="SAM" id="MobiDB-lite"/>
    </source>
</evidence>
<protein>
    <submittedName>
        <fullName evidence="4">Uncharacterized protein</fullName>
    </submittedName>
</protein>
<feature type="transmembrane region" description="Helical" evidence="2">
    <location>
        <begin position="278"/>
        <end position="303"/>
    </location>
</feature>
<feature type="transmembrane region" description="Helical" evidence="2">
    <location>
        <begin position="134"/>
        <end position="153"/>
    </location>
</feature>
<sequence>MAISRLSIVVLLIGLVYVSGIELSLDIFKGKSTSSLKPRTSKPTTLEPILSTSRQSTPPVNGSENQGKCQSRCCCSCPRARCNPCDPCSACSNPSKVRDVLKGLIMVFLQVRANLTADVLPLDLETILNAKLEAAVMAGLPLTLVDILAALNLNGYVDLSGLVGVVVGVVDAVLNILLSVLFHFFCIPVHFEFSGLLISIAANIDATISALLKLDISNVDLDIAAAVTSLIEALVKAKINLLGLDTNILADVLDRINADIAAKVKIDMAAILGLFPGVGLLPCLVTVVVGLLDALIGLLLAILSVLHGINIDANVFANILGIVKTAVSAIIDL</sequence>
<evidence type="ECO:0000313" key="4">
    <source>
        <dbReference type="WBParaSite" id="jg17548"/>
    </source>
</evidence>
<feature type="transmembrane region" description="Helical" evidence="2">
    <location>
        <begin position="193"/>
        <end position="212"/>
    </location>
</feature>
<feature type="transmembrane region" description="Helical" evidence="2">
    <location>
        <begin position="159"/>
        <end position="186"/>
    </location>
</feature>
<organism evidence="3 4">
    <name type="scientific">Ditylenchus dipsaci</name>
    <dbReference type="NCBI Taxonomy" id="166011"/>
    <lineage>
        <taxon>Eukaryota</taxon>
        <taxon>Metazoa</taxon>
        <taxon>Ecdysozoa</taxon>
        <taxon>Nematoda</taxon>
        <taxon>Chromadorea</taxon>
        <taxon>Rhabditida</taxon>
        <taxon>Tylenchina</taxon>
        <taxon>Tylenchomorpha</taxon>
        <taxon>Sphaerularioidea</taxon>
        <taxon>Anguinidae</taxon>
        <taxon>Anguininae</taxon>
        <taxon>Ditylenchus</taxon>
    </lineage>
</organism>
<reference evidence="4" key="1">
    <citation type="submission" date="2022-11" db="UniProtKB">
        <authorList>
            <consortium name="WormBaseParasite"/>
        </authorList>
    </citation>
    <scope>IDENTIFICATION</scope>
</reference>
<accession>A0A915DBQ0</accession>
<proteinExistence type="predicted"/>
<keyword evidence="2" id="KW-1133">Transmembrane helix</keyword>
<dbReference type="AlphaFoldDB" id="A0A915DBQ0"/>
<evidence type="ECO:0000313" key="3">
    <source>
        <dbReference type="Proteomes" id="UP000887574"/>
    </source>
</evidence>